<dbReference type="Proteomes" id="UP001276300">
    <property type="component" value="Unassembled WGS sequence"/>
</dbReference>
<comment type="caution">
    <text evidence="1">The sequence shown here is derived from an EMBL/GenBank/DDBJ whole genome shotgun (WGS) entry which is preliminary data.</text>
</comment>
<name>A0AAW9CBB4_KLUCR</name>
<protein>
    <submittedName>
        <fullName evidence="1">Uncharacterized protein</fullName>
    </submittedName>
</protein>
<dbReference type="AlphaFoldDB" id="A0AAW9CBB4"/>
<reference evidence="1" key="1">
    <citation type="journal article" date="2023" name="J Glob Antimicrob Resist">
        <title>Emergence of NDM-1 and KPC-3 carbapenemases in Kluyvera cryocrescens: Investigating genetic heterogeneity and acquisition routes of blaNDM-1 in Enterobacterales species in Portugal.</title>
        <authorList>
            <person name="Loiodice M."/>
            <person name="Ribeiro M."/>
            <person name="Peixe L."/>
            <person name="Novais A."/>
        </authorList>
    </citation>
    <scope>NUCLEOTIDE SEQUENCE</scope>
    <source>
        <strain evidence="1">K629</strain>
    </source>
</reference>
<gene>
    <name evidence="1" type="ORF">QWU01_20130</name>
</gene>
<proteinExistence type="predicted"/>
<dbReference type="GeneID" id="99779892"/>
<dbReference type="EMBL" id="JAUEQX010000018">
    <property type="protein sequence ID" value="MDW3779117.1"/>
    <property type="molecule type" value="Genomic_DNA"/>
</dbReference>
<sequence>MMLTPQQGLAHLEKMTDDLQVLDKAIDVLRGMEQAKADVISYLIGVRNLKEIMIIELKGEFIV</sequence>
<organism evidence="1 2">
    <name type="scientific">Kluyvera cryocrescens</name>
    <name type="common">Kluyvera citrophila</name>
    <dbReference type="NCBI Taxonomy" id="580"/>
    <lineage>
        <taxon>Bacteria</taxon>
        <taxon>Pseudomonadati</taxon>
        <taxon>Pseudomonadota</taxon>
        <taxon>Gammaproteobacteria</taxon>
        <taxon>Enterobacterales</taxon>
        <taxon>Enterobacteriaceae</taxon>
        <taxon>Kluyvera</taxon>
    </lineage>
</organism>
<accession>A0AAW9CBB4</accession>
<evidence type="ECO:0000313" key="2">
    <source>
        <dbReference type="Proteomes" id="UP001276300"/>
    </source>
</evidence>
<dbReference type="RefSeq" id="WP_061285057.1">
    <property type="nucleotide sequence ID" value="NZ_CALMQG010000077.1"/>
</dbReference>
<evidence type="ECO:0000313" key="1">
    <source>
        <dbReference type="EMBL" id="MDW3779117.1"/>
    </source>
</evidence>